<evidence type="ECO:0000313" key="1">
    <source>
        <dbReference type="EMBL" id="MDR6209727.1"/>
    </source>
</evidence>
<organism evidence="1 2">
    <name type="scientific">Nocardioides zeae</name>
    <dbReference type="NCBI Taxonomy" id="1457234"/>
    <lineage>
        <taxon>Bacteria</taxon>
        <taxon>Bacillati</taxon>
        <taxon>Actinomycetota</taxon>
        <taxon>Actinomycetes</taxon>
        <taxon>Propionibacteriales</taxon>
        <taxon>Nocardioidaceae</taxon>
        <taxon>Nocardioides</taxon>
    </lineage>
</organism>
<comment type="caution">
    <text evidence="1">The sequence shown here is derived from an EMBL/GenBank/DDBJ whole genome shotgun (WGS) entry which is preliminary data.</text>
</comment>
<accession>A0ACC6IGI8</accession>
<name>A0ACC6IGI8_9ACTN</name>
<reference evidence="1" key="1">
    <citation type="submission" date="2023-08" db="EMBL/GenBank/DDBJ databases">
        <title>Functional and genomic diversity of the sorghum phyllosphere microbiome.</title>
        <authorList>
            <person name="Shade A."/>
        </authorList>
    </citation>
    <scope>NUCLEOTIDE SEQUENCE</scope>
    <source>
        <strain evidence="1">SORGH_AS_0885</strain>
    </source>
</reference>
<dbReference type="Proteomes" id="UP001261666">
    <property type="component" value="Unassembled WGS sequence"/>
</dbReference>
<keyword evidence="2" id="KW-1185">Reference proteome</keyword>
<evidence type="ECO:0000313" key="2">
    <source>
        <dbReference type="Proteomes" id="UP001261666"/>
    </source>
</evidence>
<protein>
    <submittedName>
        <fullName evidence="1">Uncharacterized protein</fullName>
    </submittedName>
</protein>
<sequence>MRADARRTRRGGVQGPALRAVLAAVLAGVLAALVLAGCVRLPDSGDVTVPDDVPDGVGDAGVDYVPPGPTPGETPDEIVQHFLGAMRATSLQTSVARSFLTDATADAWSPEQRTIVYEDASRPTSGTTVSVDLQGSASLDDRGQWVGEPSGADRTITFGMTQEDGEWRIATLPNALIVPLTWLEARYQRADLYFLDPSSRILVPTPVFVPSGEQLASRLVDALLEGPPDSLTGVVTTALGGTGPGTTVEVSSSGLASIRTTGADGAPEALTEPMVAQLAWTLRQVPSVVRIRVLVDDVALRVPDGGTDFAVGAGQRYTPDVAGADAALYGVEGDQVVEVDGAATTPVAGTEELLGAGVQRIAVDLFGTRVAAQVADGSVVVLPLDDPAAPTTRIPAEGTARLSWDFAGRLWIVDGGERARLRVVSSGTVTPLDAPDLSGQRVTSMTVSHDGSRLVAVVGLPGTQRVVVSRVRYDERGGVADVVEPAQDLAVDAAGLAVLDVGWRSATEVVVLARIDDTLVQVQRVPVDGSPGDGDGTTLLMSDADRLVTSTSPGTPLLLVGPLLVEEYDGSRLVASEASAAGLTYPG</sequence>
<proteinExistence type="predicted"/>
<gene>
    <name evidence="1" type="ORF">QE364_001427</name>
</gene>
<dbReference type="EMBL" id="JAVIZJ010000003">
    <property type="protein sequence ID" value="MDR6209727.1"/>
    <property type="molecule type" value="Genomic_DNA"/>
</dbReference>